<evidence type="ECO:0000259" key="1">
    <source>
        <dbReference type="Pfam" id="PF00144"/>
    </source>
</evidence>
<name>A0ABP9RJ11_9ACTN</name>
<reference evidence="3" key="1">
    <citation type="journal article" date="2019" name="Int. J. Syst. Evol. Microbiol.">
        <title>The Global Catalogue of Microorganisms (GCM) 10K type strain sequencing project: providing services to taxonomists for standard genome sequencing and annotation.</title>
        <authorList>
            <consortium name="The Broad Institute Genomics Platform"/>
            <consortium name="The Broad Institute Genome Sequencing Center for Infectious Disease"/>
            <person name="Wu L."/>
            <person name="Ma J."/>
        </authorList>
    </citation>
    <scope>NUCLEOTIDE SEQUENCE [LARGE SCALE GENOMIC DNA]</scope>
    <source>
        <strain evidence="3">JCM 18304</strain>
    </source>
</reference>
<dbReference type="Pfam" id="PF00144">
    <property type="entry name" value="Beta-lactamase"/>
    <property type="match status" value="1"/>
</dbReference>
<protein>
    <submittedName>
        <fullName evidence="2">Serine hydrolase domain-containing protein</fullName>
    </submittedName>
</protein>
<organism evidence="2 3">
    <name type="scientific">Rugosimonospora acidiphila</name>
    <dbReference type="NCBI Taxonomy" id="556531"/>
    <lineage>
        <taxon>Bacteria</taxon>
        <taxon>Bacillati</taxon>
        <taxon>Actinomycetota</taxon>
        <taxon>Actinomycetes</taxon>
        <taxon>Micromonosporales</taxon>
        <taxon>Micromonosporaceae</taxon>
        <taxon>Rugosimonospora</taxon>
    </lineage>
</organism>
<comment type="caution">
    <text evidence="2">The sequence shown here is derived from an EMBL/GenBank/DDBJ whole genome shotgun (WGS) entry which is preliminary data.</text>
</comment>
<dbReference type="EMBL" id="BAABJQ010000002">
    <property type="protein sequence ID" value="GAA5178628.1"/>
    <property type="molecule type" value="Genomic_DNA"/>
</dbReference>
<evidence type="ECO:0000313" key="2">
    <source>
        <dbReference type="EMBL" id="GAA5178628.1"/>
    </source>
</evidence>
<dbReference type="RefSeq" id="WP_345625879.1">
    <property type="nucleotide sequence ID" value="NZ_BAABJQ010000002.1"/>
</dbReference>
<accession>A0ABP9RJ11</accession>
<keyword evidence="2" id="KW-0378">Hydrolase</keyword>
<proteinExistence type="predicted"/>
<dbReference type="GO" id="GO:0016787">
    <property type="term" value="F:hydrolase activity"/>
    <property type="evidence" value="ECO:0007669"/>
    <property type="project" value="UniProtKB-KW"/>
</dbReference>
<feature type="domain" description="Beta-lactamase-related" evidence="1">
    <location>
        <begin position="39"/>
        <end position="306"/>
    </location>
</feature>
<dbReference type="PANTHER" id="PTHR46825">
    <property type="entry name" value="D-ALANYL-D-ALANINE-CARBOXYPEPTIDASE/ENDOPEPTIDASE AMPH"/>
    <property type="match status" value="1"/>
</dbReference>
<keyword evidence="3" id="KW-1185">Reference proteome</keyword>
<dbReference type="InterPro" id="IPR001466">
    <property type="entry name" value="Beta-lactam-related"/>
</dbReference>
<sequence>MRQTIEALIRRAGYGPHEPIVVGARRAGADPVFVATGRTRDGAGLRADTLVYAASLSKQLTAACAALLVTRGALDPDAPLSRWLPELPAWAGAVRLRQLVHHTGALPADAEIDAAVAADGPADRTSHGVLDALSRTPVPPGVPGTEHVYSNAGYVCLAAAAARAAGRPLPDFAHRYLFEPLGMVDTRYWPGPLPAPARAAPLAAEHPAPLSLGDGGVWSTAADLMRWNDALNADRLGISDLLQTPGRLNDGTVLDYAWGMGVRSRAGHTVYRHGGGWPGLRALAARVPDAGASLVIAAVADDTERRVGLADGLLDALLGTAAP</sequence>
<dbReference type="InterPro" id="IPR012338">
    <property type="entry name" value="Beta-lactam/transpept-like"/>
</dbReference>
<gene>
    <name evidence="2" type="ORF">GCM10023322_06240</name>
</gene>
<dbReference type="Proteomes" id="UP001501570">
    <property type="component" value="Unassembled WGS sequence"/>
</dbReference>
<dbReference type="Gene3D" id="3.40.710.10">
    <property type="entry name" value="DD-peptidase/beta-lactamase superfamily"/>
    <property type="match status" value="1"/>
</dbReference>
<dbReference type="SUPFAM" id="SSF56601">
    <property type="entry name" value="beta-lactamase/transpeptidase-like"/>
    <property type="match status" value="1"/>
</dbReference>
<dbReference type="PANTHER" id="PTHR46825:SF9">
    <property type="entry name" value="BETA-LACTAMASE-RELATED DOMAIN-CONTAINING PROTEIN"/>
    <property type="match status" value="1"/>
</dbReference>
<dbReference type="InterPro" id="IPR050491">
    <property type="entry name" value="AmpC-like"/>
</dbReference>
<evidence type="ECO:0000313" key="3">
    <source>
        <dbReference type="Proteomes" id="UP001501570"/>
    </source>
</evidence>